<feature type="non-terminal residue" evidence="1">
    <location>
        <position position="140"/>
    </location>
</feature>
<proteinExistence type="predicted"/>
<reference evidence="1" key="1">
    <citation type="journal article" date="2014" name="Front. Microbiol.">
        <title>High frequency of phylogenetically diverse reductive dehalogenase-homologous genes in deep subseafloor sedimentary metagenomes.</title>
        <authorList>
            <person name="Kawai M."/>
            <person name="Futagami T."/>
            <person name="Toyoda A."/>
            <person name="Takaki Y."/>
            <person name="Nishi S."/>
            <person name="Hori S."/>
            <person name="Arai W."/>
            <person name="Tsubouchi T."/>
            <person name="Morono Y."/>
            <person name="Uchiyama I."/>
            <person name="Ito T."/>
            <person name="Fujiyama A."/>
            <person name="Inagaki F."/>
            <person name="Takami H."/>
        </authorList>
    </citation>
    <scope>NUCLEOTIDE SEQUENCE</scope>
    <source>
        <strain evidence="1">Expedition CK06-06</strain>
    </source>
</reference>
<organism evidence="1">
    <name type="scientific">marine sediment metagenome</name>
    <dbReference type="NCBI Taxonomy" id="412755"/>
    <lineage>
        <taxon>unclassified sequences</taxon>
        <taxon>metagenomes</taxon>
        <taxon>ecological metagenomes</taxon>
    </lineage>
</organism>
<accession>X1Q449</accession>
<protein>
    <submittedName>
        <fullName evidence="1">Uncharacterized protein</fullName>
    </submittedName>
</protein>
<dbReference type="AlphaFoldDB" id="X1Q449"/>
<gene>
    <name evidence="1" type="ORF">S06H3_61076</name>
</gene>
<dbReference type="NCBIfam" id="TIGR04213">
    <property type="entry name" value="PGF_pre_PGF"/>
    <property type="match status" value="1"/>
</dbReference>
<dbReference type="EMBL" id="BARV01039965">
    <property type="protein sequence ID" value="GAI49516.1"/>
    <property type="molecule type" value="Genomic_DNA"/>
</dbReference>
<sequence>MTIVVGENVENVRITVQQLTDKPAEIAIGAPGVTYTYLNIVSENITDADIDIVLINFRVEKAWITAENVDPDSIVMLRWDLVAEVWVSLPTTRIGEDNTYYYYQAESPGLSIFGIGYALAPAPAEFEFSNLVIEPSEVRA</sequence>
<name>X1Q449_9ZZZZ</name>
<dbReference type="InterPro" id="IPR026453">
    <property type="entry name" value="PGF_pre_PGF"/>
</dbReference>
<evidence type="ECO:0000313" key="1">
    <source>
        <dbReference type="EMBL" id="GAI49516.1"/>
    </source>
</evidence>
<comment type="caution">
    <text evidence="1">The sequence shown here is derived from an EMBL/GenBank/DDBJ whole genome shotgun (WGS) entry which is preliminary data.</text>
</comment>